<feature type="compositionally biased region" description="Polar residues" evidence="2">
    <location>
        <begin position="1207"/>
        <end position="1223"/>
    </location>
</feature>
<dbReference type="InterPro" id="IPR018515">
    <property type="entry name" value="Tuberin-type_domain"/>
</dbReference>
<evidence type="ECO:0000256" key="2">
    <source>
        <dbReference type="SAM" id="MobiDB-lite"/>
    </source>
</evidence>
<sequence length="1659" mass="186933">MRSSQVMSKEKGFGSKLKDLFLGPRTKPVHRNEHHKELVITAEHIQDVSPSSPANNRERRILELTQLVEKYRLEPTAPDALTNAVKDLLQSNDQHKRTVALNFIHAIIRGQDEELGMLRDYYFLLIFKHQFREDQPLLLRMLVTLTKDGHNLSYIDQQIGDLLVQWLNDYSVCDNKKDFLELLVNLIKYNSAFIDEDKAMELFKVSCTICNKTSSEAEIQLCLLVLENIMKYFYIKSTALLPLCMTLSRTVLIEPFVQSSWKLMKELLGTHLGYSALSTLTNILHNRQNQSDGSLLRGAVFFIGMALWGSQRVNTLQVSATAVLPAFKIALASNNTKTAYEISLTVLRLVRKFGKAQPYILWENVLDILDSLYLHIKNGSVGESQILDKISNNLHDIVTAIEELQDTCTYCGPADRLFNFIEMCAASRPESSVTMLLEHRSRACRPNENNWLTNLDHLLTKYYRTESRSSIRLKALSTFNQIIITNKILYEEELLELLLSTCSAVYSDPDVTVRCKVVQLLVERAKCCTSRKCGEIISLLQKIADRETKPNIRTSTRTPDIEHKCSDILEAITGLVDIFKIKLYEPRGSQAVLPLEVIVGHINRHYAANQPSAMNSQIRKLIFTLFLDLRADWSGKVGLEAQGYSSYVYIADSYIRGGQSGEDVSAVDFKVLSFSSILRAINICLSKETDWGVLSVVLKMMPKQWQNKRLVLSAGDSAVDEVCVTLCSMLKEKEGRNMYNTPTTHRFNKSDFDEQIFPLLTCMSAYHSSLRTSKGDLIKCLEFGLLTKSGCICVHALRVCCMEVESVMMKMISGILTTLSRLVRLPKLYRNFNADQYRFIFGIALPYTDPSQFQHFAVYLAYHVIVMWFVKCRLRYRKQFVQLIIKSLQTHTKNIRESQISAHADQCSENEKVAMFHQELQETCIDILSRYTFSNCASVPKRTPVTKFLLEGGRSQSWFVGNKLVTITTSGGGAKVTKTGLCERCTSSVRGTSVTPAQTPTEGGYDTLSRKRHKSAYVRPSSDPVTIPQIFPQDDIMIHNKQDVTSQDGVPHAEAGDTPAMADDLLNAAARQRSGGHFQLGECNCWCNGWAEIYLHRPSGDTSWILRIQNKQLFNYEDFPFSDISSLFMASPHKSPFPSSVGFLAPPPKMVESKSMEESEFYEEQKEKHFNDLISSSTAKRRLSLLHYSEEGIEETSIKPTPLLHRTFSSPTKSSANPEVTLSPTHTTPTHTTPTHTTPTLSIDGSTTPTAGNTSHVNGAGSTPVRSQRNFSPLTVSPHSSFSSPQHIGSRGSAFTTRQKNIGSEDDSNTADRNSVSFTQNVKFSDTIHKHLIDESDSPEDAPAEMVPFLKPRSQTFSYSTTSTLPDVRVNTPAAKDTRAGILPNFVFLQLYHMGILHVNSVPIPIPEGNEEFNRGLKNLERIAPYETHKVGIVYVGKGQASNEAAILSNTYGSQRYSQFLKKLGTLISLDKCDPRDMYVGVVFHIATMMPSKESDARCTNKKLHIGNNYVTIVYNESGEPYSLGTIKGKFNYVNIIIEPLDQVSNAVTIQCKDDVKQILEHVSTTKVISDENITDLVKQIALHSSMASLICERLKHNVFYASNWLERLRQIRRMKDKVPVNRKLNEKLSQRSGEKSVKERAINADFDSSWVTDFTEYC</sequence>
<dbReference type="SUPFAM" id="SSF48371">
    <property type="entry name" value="ARM repeat"/>
    <property type="match status" value="1"/>
</dbReference>
<dbReference type="GO" id="GO:0051898">
    <property type="term" value="P:negative regulation of phosphatidylinositol 3-kinase/protein kinase B signal transduction"/>
    <property type="evidence" value="ECO:0007669"/>
    <property type="project" value="TreeGrafter"/>
</dbReference>
<dbReference type="GO" id="GO:0051726">
    <property type="term" value="P:regulation of cell cycle"/>
    <property type="evidence" value="ECO:0007669"/>
    <property type="project" value="TreeGrafter"/>
</dbReference>
<dbReference type="InterPro" id="IPR024584">
    <property type="entry name" value="Tuberin_N"/>
</dbReference>
<dbReference type="PANTHER" id="PTHR10063">
    <property type="entry name" value="TUBERIN"/>
    <property type="match status" value="1"/>
</dbReference>
<feature type="region of interest" description="Disordered" evidence="2">
    <location>
        <begin position="1197"/>
        <end position="1314"/>
    </location>
</feature>
<dbReference type="Pfam" id="PF11864">
    <property type="entry name" value="DUF3384"/>
    <property type="match status" value="1"/>
</dbReference>
<evidence type="ECO:0000313" key="5">
    <source>
        <dbReference type="Proteomes" id="UP000593567"/>
    </source>
</evidence>
<dbReference type="SUPFAM" id="SSF111347">
    <property type="entry name" value="Rap/Ran-GAP"/>
    <property type="match status" value="1"/>
</dbReference>
<dbReference type="GO" id="GO:0005634">
    <property type="term" value="C:nucleus"/>
    <property type="evidence" value="ECO:0007669"/>
    <property type="project" value="InterPro"/>
</dbReference>
<dbReference type="Proteomes" id="UP000593567">
    <property type="component" value="Unassembled WGS sequence"/>
</dbReference>
<dbReference type="InterPro" id="IPR016024">
    <property type="entry name" value="ARM-type_fold"/>
</dbReference>
<dbReference type="GO" id="GO:0033596">
    <property type="term" value="C:TSC1-TSC2 complex"/>
    <property type="evidence" value="ECO:0007669"/>
    <property type="project" value="InterPro"/>
</dbReference>
<dbReference type="Gene3D" id="3.40.50.11210">
    <property type="entry name" value="Rap/Ran-GAP"/>
    <property type="match status" value="1"/>
</dbReference>
<feature type="domain" description="Rap-GAP" evidence="3">
    <location>
        <begin position="1417"/>
        <end position="1623"/>
    </location>
</feature>
<keyword evidence="1" id="KW-0343">GTPase activation</keyword>
<dbReference type="GO" id="GO:0046627">
    <property type="term" value="P:negative regulation of insulin receptor signaling pathway"/>
    <property type="evidence" value="ECO:0007669"/>
    <property type="project" value="TreeGrafter"/>
</dbReference>
<organism evidence="4 5">
    <name type="scientific">Bugula neritina</name>
    <name type="common">Brown bryozoan</name>
    <name type="synonym">Sertularia neritina</name>
    <dbReference type="NCBI Taxonomy" id="10212"/>
    <lineage>
        <taxon>Eukaryota</taxon>
        <taxon>Metazoa</taxon>
        <taxon>Spiralia</taxon>
        <taxon>Lophotrochozoa</taxon>
        <taxon>Bryozoa</taxon>
        <taxon>Gymnolaemata</taxon>
        <taxon>Cheilostomatida</taxon>
        <taxon>Flustrina</taxon>
        <taxon>Buguloidea</taxon>
        <taxon>Bugulidae</taxon>
        <taxon>Bugula</taxon>
    </lineage>
</organism>
<dbReference type="OrthoDB" id="5797019at2759"/>
<dbReference type="Pfam" id="PF03542">
    <property type="entry name" value="Tuberin"/>
    <property type="match status" value="1"/>
</dbReference>
<feature type="compositionally biased region" description="Polar residues" evidence="2">
    <location>
        <begin position="1241"/>
        <end position="1302"/>
    </location>
</feature>
<dbReference type="InterPro" id="IPR027107">
    <property type="entry name" value="Tuberin/Ral-act_asu"/>
</dbReference>
<dbReference type="PRINTS" id="PR01431">
    <property type="entry name" value="TUBERIN"/>
</dbReference>
<dbReference type="GO" id="GO:0051056">
    <property type="term" value="P:regulation of small GTPase mediated signal transduction"/>
    <property type="evidence" value="ECO:0007669"/>
    <property type="project" value="InterPro"/>
</dbReference>
<gene>
    <name evidence="4" type="ORF">EB796_004041</name>
</gene>
<dbReference type="GO" id="GO:0005096">
    <property type="term" value="F:GTPase activator activity"/>
    <property type="evidence" value="ECO:0007669"/>
    <property type="project" value="UniProtKB-KW"/>
</dbReference>
<dbReference type="InterPro" id="IPR035974">
    <property type="entry name" value="Rap/Ran-GAP_sf"/>
</dbReference>
<comment type="caution">
    <text evidence="4">The sequence shown here is derived from an EMBL/GenBank/DDBJ whole genome shotgun (WGS) entry which is preliminary data.</text>
</comment>
<name>A0A7J7KIA6_BUGNE</name>
<evidence type="ECO:0000256" key="1">
    <source>
        <dbReference type="ARBA" id="ARBA00022468"/>
    </source>
</evidence>
<dbReference type="PANTHER" id="PTHR10063:SF0">
    <property type="entry name" value="TUBERIN"/>
    <property type="match status" value="1"/>
</dbReference>
<evidence type="ECO:0000259" key="3">
    <source>
        <dbReference type="PROSITE" id="PS50085"/>
    </source>
</evidence>
<accession>A0A7J7KIA6</accession>
<dbReference type="InterPro" id="IPR000331">
    <property type="entry name" value="Rap/Ran_GAP_dom"/>
</dbReference>
<reference evidence="4" key="1">
    <citation type="submission" date="2020-06" db="EMBL/GenBank/DDBJ databases">
        <title>Draft genome of Bugula neritina, a colonial animal packing powerful symbionts and potential medicines.</title>
        <authorList>
            <person name="Rayko M."/>
        </authorList>
    </citation>
    <scope>NUCLEOTIDE SEQUENCE [LARGE SCALE GENOMIC DNA]</scope>
    <source>
        <strain evidence="4">Kwan_BN1</strain>
    </source>
</reference>
<dbReference type="GO" id="GO:0030178">
    <property type="term" value="P:negative regulation of Wnt signaling pathway"/>
    <property type="evidence" value="ECO:0007669"/>
    <property type="project" value="TreeGrafter"/>
</dbReference>
<proteinExistence type="predicted"/>
<protein>
    <submittedName>
        <fullName evidence="4">TSC2</fullName>
    </submittedName>
</protein>
<dbReference type="PROSITE" id="PS50085">
    <property type="entry name" value="RAPGAP"/>
    <property type="match status" value="1"/>
</dbReference>
<evidence type="ECO:0000313" key="4">
    <source>
        <dbReference type="EMBL" id="KAF6037651.1"/>
    </source>
</evidence>
<keyword evidence="5" id="KW-1185">Reference proteome</keyword>
<feature type="compositionally biased region" description="Polar residues" evidence="2">
    <location>
        <begin position="991"/>
        <end position="1001"/>
    </location>
</feature>
<dbReference type="InterPro" id="IPR003913">
    <property type="entry name" value="Tuberin"/>
</dbReference>
<feature type="compositionally biased region" description="Low complexity" evidence="2">
    <location>
        <begin position="1224"/>
        <end position="1240"/>
    </location>
</feature>
<dbReference type="EMBL" id="VXIV02000535">
    <property type="protein sequence ID" value="KAF6037651.1"/>
    <property type="molecule type" value="Genomic_DNA"/>
</dbReference>
<dbReference type="GO" id="GO:0032007">
    <property type="term" value="P:negative regulation of TOR signaling"/>
    <property type="evidence" value="ECO:0007669"/>
    <property type="project" value="InterPro"/>
</dbReference>
<feature type="region of interest" description="Disordered" evidence="2">
    <location>
        <begin position="991"/>
        <end position="1012"/>
    </location>
</feature>
<dbReference type="Pfam" id="PF02145">
    <property type="entry name" value="Rap_GAP"/>
    <property type="match status" value="1"/>
</dbReference>